<evidence type="ECO:0000256" key="1">
    <source>
        <dbReference type="ARBA" id="ARBA00004442"/>
    </source>
</evidence>
<dbReference type="InterPro" id="IPR036942">
    <property type="entry name" value="Beta-barrel_TonB_sf"/>
</dbReference>
<protein>
    <submittedName>
        <fullName evidence="5">Uncharacterized protein</fullName>
    </submittedName>
</protein>
<dbReference type="EMBL" id="CP017077">
    <property type="protein sequence ID" value="AOR80411.1"/>
    <property type="molecule type" value="Genomic_DNA"/>
</dbReference>
<comment type="subcellular location">
    <subcellularLocation>
        <location evidence="1">Cell outer membrane</location>
    </subcellularLocation>
</comment>
<keyword evidence="4" id="KW-1133">Transmembrane helix</keyword>
<dbReference type="KEGG" id="nre:BES08_26435"/>
<keyword evidence="2 4" id="KW-0472">Membrane</keyword>
<accession>A0A1D8AEC4</accession>
<feature type="transmembrane region" description="Helical" evidence="4">
    <location>
        <begin position="110"/>
        <end position="132"/>
    </location>
</feature>
<geneLocation type="plasmid" evidence="5 6">
    <name>pSA2</name>
</geneLocation>
<proteinExistence type="predicted"/>
<sequence>MGFWTSFALANTKTRSLDAPAALQPYLSAREIPFDLVAKTTYTLGMQYGLPLGDLGDLAANADYYHSSSLKYVNTALPAYGIVNPRIEWRGLAGRPFDLSVYATNLFDKAYAAIGSVSAAALGFDAAIYGALRQYAVSLRYRFGP</sequence>
<keyword evidence="5" id="KW-0614">Plasmid</keyword>
<dbReference type="Gene3D" id="2.40.170.20">
    <property type="entry name" value="TonB-dependent receptor, beta-barrel domain"/>
    <property type="match status" value="1"/>
</dbReference>
<keyword evidence="4" id="KW-0812">Transmembrane</keyword>
<evidence type="ECO:0000256" key="2">
    <source>
        <dbReference type="ARBA" id="ARBA00023136"/>
    </source>
</evidence>
<name>A0A1D8AEC4_9SPHN</name>
<evidence type="ECO:0000313" key="5">
    <source>
        <dbReference type="EMBL" id="AOR80411.1"/>
    </source>
</evidence>
<keyword evidence="3" id="KW-0998">Cell outer membrane</keyword>
<dbReference type="GO" id="GO:0009279">
    <property type="term" value="C:cell outer membrane"/>
    <property type="evidence" value="ECO:0007669"/>
    <property type="project" value="UniProtKB-SubCell"/>
</dbReference>
<gene>
    <name evidence="5" type="ORF">BES08_26435</name>
</gene>
<reference evidence="6" key="1">
    <citation type="journal article" date="2017" name="J. Biotechnol.">
        <title>Complete genome sequence of Novosphingobium resinovorum SA1, a versatile xenobiotic-degrading bacterium capable of utilizing sulfanilic acid.</title>
        <authorList>
            <person name="Hegedus B."/>
            <person name="Kos P.B."/>
            <person name="Balint B."/>
            <person name="Maroti G."/>
            <person name="Gan H.M."/>
            <person name="Perei K."/>
            <person name="Rakhely G."/>
        </authorList>
    </citation>
    <scope>NUCLEOTIDE SEQUENCE [LARGE SCALE GENOMIC DNA]</scope>
    <source>
        <strain evidence="6">SA1</strain>
    </source>
</reference>
<keyword evidence="6" id="KW-1185">Reference proteome</keyword>
<evidence type="ECO:0000256" key="3">
    <source>
        <dbReference type="ARBA" id="ARBA00023237"/>
    </source>
</evidence>
<evidence type="ECO:0000313" key="6">
    <source>
        <dbReference type="Proteomes" id="UP000094626"/>
    </source>
</evidence>
<dbReference type="AlphaFoldDB" id="A0A1D8AEC4"/>
<dbReference type="SUPFAM" id="SSF56935">
    <property type="entry name" value="Porins"/>
    <property type="match status" value="1"/>
</dbReference>
<organism evidence="5 6">
    <name type="scientific">Novosphingobium resinovorum</name>
    <dbReference type="NCBI Taxonomy" id="158500"/>
    <lineage>
        <taxon>Bacteria</taxon>
        <taxon>Pseudomonadati</taxon>
        <taxon>Pseudomonadota</taxon>
        <taxon>Alphaproteobacteria</taxon>
        <taxon>Sphingomonadales</taxon>
        <taxon>Sphingomonadaceae</taxon>
        <taxon>Novosphingobium</taxon>
    </lineage>
</organism>
<dbReference type="Proteomes" id="UP000094626">
    <property type="component" value="Plasmid pSA2"/>
</dbReference>
<dbReference type="RefSeq" id="WP_069709798.1">
    <property type="nucleotide sequence ID" value="NZ_BSFC01000025.1"/>
</dbReference>
<evidence type="ECO:0000256" key="4">
    <source>
        <dbReference type="SAM" id="Phobius"/>
    </source>
</evidence>